<comment type="caution">
    <text evidence="2">The sequence shown here is derived from an EMBL/GenBank/DDBJ whole genome shotgun (WGS) entry which is preliminary data.</text>
</comment>
<feature type="compositionally biased region" description="Basic residues" evidence="1">
    <location>
        <begin position="41"/>
        <end position="51"/>
    </location>
</feature>
<evidence type="ECO:0000313" key="2">
    <source>
        <dbReference type="EMBL" id="OIO08541.1"/>
    </source>
</evidence>
<evidence type="ECO:0000313" key="3">
    <source>
        <dbReference type="Proteomes" id="UP000183192"/>
    </source>
</evidence>
<accession>A0A1J4TCJ4</accession>
<dbReference type="AlphaFoldDB" id="A0A1J4TCJ4"/>
<dbReference type="EMBL" id="MNUU01000008">
    <property type="protein sequence ID" value="OIO08541.1"/>
    <property type="molecule type" value="Genomic_DNA"/>
</dbReference>
<organism evidence="2 3">
    <name type="scientific">Candidatus Falkowbacteria bacterium CG1_02_37_44</name>
    <dbReference type="NCBI Taxonomy" id="1805146"/>
    <lineage>
        <taxon>Bacteria</taxon>
        <taxon>Candidatus Falkowiibacteriota</taxon>
    </lineage>
</organism>
<protein>
    <submittedName>
        <fullName evidence="2">Uncharacterized protein</fullName>
    </submittedName>
</protein>
<feature type="region of interest" description="Disordered" evidence="1">
    <location>
        <begin position="1"/>
        <end position="58"/>
    </location>
</feature>
<sequence length="441" mass="49488">MNAQTAESGIVGVREPNTPFAVVLGGIPSNGEKPNNEGKPKKERKVKKTPKKGKEQETAVLAEKGEGEGVDITKKAIPAMSEKHEKVSFNGIPTGVSIQQETLKLSGVYHSLQATADHEEKTYVLEFIRHKDFPAGEFRLAKISIGENVLWQFKTENFNKGYGQLFCPDGIGLVLGLINAKNKKVELVIYFSDLIRSIKARSADGSIRYMRTNPKGPKDTIWAKRAIAEKGGRDWEFSQFEKSYLAMKNKREAEEKKQIVMDDKKRKEERKNIIMSRPELRLYAKDGSQKHGIPVTEEEWPSLKYNTRAILVSSYDDKTRKSGEVIEAFICIAEKGGQPMKTPPIRGLSFEKPQKAKRNNEPAVIITDSELFFAITKEREDEPICIPAISKDGVQSFIRTMKPNLSNQNCLYFCIPTTPGKYQVEKLTADGSTTLGEFQPL</sequence>
<evidence type="ECO:0000256" key="1">
    <source>
        <dbReference type="SAM" id="MobiDB-lite"/>
    </source>
</evidence>
<dbReference type="Proteomes" id="UP000183192">
    <property type="component" value="Unassembled WGS sequence"/>
</dbReference>
<name>A0A1J4TCJ4_9BACT</name>
<reference evidence="2 3" key="1">
    <citation type="journal article" date="2016" name="Environ. Microbiol.">
        <title>Genomic resolution of a cold subsurface aquifer community provides metabolic insights for novel microbes adapted to high CO concentrations.</title>
        <authorList>
            <person name="Probst A.J."/>
            <person name="Castelle C.J."/>
            <person name="Singh A."/>
            <person name="Brown C.T."/>
            <person name="Anantharaman K."/>
            <person name="Sharon I."/>
            <person name="Hug L.A."/>
            <person name="Burstein D."/>
            <person name="Emerson J.B."/>
            <person name="Thomas B.C."/>
            <person name="Banfield J.F."/>
        </authorList>
    </citation>
    <scope>NUCLEOTIDE SEQUENCE [LARGE SCALE GENOMIC DNA]</scope>
    <source>
        <strain evidence="2">CG1_02_37_44</strain>
    </source>
</reference>
<proteinExistence type="predicted"/>
<gene>
    <name evidence="2" type="ORF">AUJ27_00560</name>
</gene>